<dbReference type="Gene3D" id="3.10.330.20">
    <property type="match status" value="1"/>
</dbReference>
<evidence type="ECO:0000313" key="13">
    <source>
        <dbReference type="Proteomes" id="UP001295740"/>
    </source>
</evidence>
<keyword evidence="5" id="KW-0808">Transferase</keyword>
<dbReference type="EMBL" id="CAUWAG010000010">
    <property type="protein sequence ID" value="CAJ2507598.1"/>
    <property type="molecule type" value="Genomic_DNA"/>
</dbReference>
<evidence type="ECO:0000313" key="12">
    <source>
        <dbReference type="EMBL" id="CAJ2507598.1"/>
    </source>
</evidence>
<proteinExistence type="predicted"/>
<keyword evidence="7" id="KW-0819">tRNA processing</keyword>
<evidence type="ECO:0000256" key="10">
    <source>
        <dbReference type="SAM" id="MobiDB-lite"/>
    </source>
</evidence>
<dbReference type="PANTHER" id="PTHR12133">
    <property type="entry name" value="TRNA (ADENINE(58)-N(1))-METHYLTRANSFERASE"/>
    <property type="match status" value="1"/>
</dbReference>
<protein>
    <recommendedName>
        <fullName evidence="3">tRNA (adenine(58)-N(1))-methyltransferase catalytic subunit TRM61</fullName>
        <ecNumber evidence="2">2.1.1.220</ecNumber>
    </recommendedName>
    <alternativeName>
        <fullName evidence="9">tRNA(m1A58)-methyltransferase subunit TRM61</fullName>
    </alternativeName>
</protein>
<dbReference type="AlphaFoldDB" id="A0AAI8VH02"/>
<evidence type="ECO:0000256" key="4">
    <source>
        <dbReference type="ARBA" id="ARBA00022603"/>
    </source>
</evidence>
<evidence type="ECO:0000259" key="11">
    <source>
        <dbReference type="Pfam" id="PF08704"/>
    </source>
</evidence>
<organism evidence="12 13">
    <name type="scientific">Anthostomella pinea</name>
    <dbReference type="NCBI Taxonomy" id="933095"/>
    <lineage>
        <taxon>Eukaryota</taxon>
        <taxon>Fungi</taxon>
        <taxon>Dikarya</taxon>
        <taxon>Ascomycota</taxon>
        <taxon>Pezizomycotina</taxon>
        <taxon>Sordariomycetes</taxon>
        <taxon>Xylariomycetidae</taxon>
        <taxon>Xylariales</taxon>
        <taxon>Xylariaceae</taxon>
        <taxon>Anthostomella</taxon>
    </lineage>
</organism>
<feature type="compositionally biased region" description="Gly residues" evidence="10">
    <location>
        <begin position="97"/>
        <end position="107"/>
    </location>
</feature>
<keyword evidence="4" id="KW-0489">Methyltransferase</keyword>
<feature type="region of interest" description="Disordered" evidence="10">
    <location>
        <begin position="458"/>
        <end position="505"/>
    </location>
</feature>
<name>A0AAI8VH02_9PEZI</name>
<evidence type="ECO:0000256" key="6">
    <source>
        <dbReference type="ARBA" id="ARBA00022691"/>
    </source>
</evidence>
<evidence type="ECO:0000256" key="8">
    <source>
        <dbReference type="ARBA" id="ARBA00023242"/>
    </source>
</evidence>
<dbReference type="Pfam" id="PF08704">
    <property type="entry name" value="GCD14"/>
    <property type="match status" value="2"/>
</dbReference>
<comment type="subcellular location">
    <subcellularLocation>
        <location evidence="1">Nucleus</location>
    </subcellularLocation>
</comment>
<evidence type="ECO:0000256" key="7">
    <source>
        <dbReference type="ARBA" id="ARBA00022694"/>
    </source>
</evidence>
<evidence type="ECO:0000256" key="1">
    <source>
        <dbReference type="ARBA" id="ARBA00004123"/>
    </source>
</evidence>
<dbReference type="InterPro" id="IPR049470">
    <property type="entry name" value="TRM61_C"/>
</dbReference>
<keyword evidence="8" id="KW-0539">Nucleus</keyword>
<dbReference type="GO" id="GO:0030488">
    <property type="term" value="P:tRNA methylation"/>
    <property type="evidence" value="ECO:0007669"/>
    <property type="project" value="InterPro"/>
</dbReference>
<dbReference type="EC" id="2.1.1.220" evidence="2"/>
<sequence length="505" mass="55891">MSSISPFLDSGLVTTPDTLALVHLSRDNIQPVYLREGSGSVDGYAEGAVINTRFGSFPHSTLINKPWGSQIRASIVDTGSRGRKKKVEAEDNDTEGTGAGSGAGAGAGPAKDLKTASSGFIHLLPPTPELWTTSLPHRTQVVYTPDYSYILHRIRARPGMHIIEAGAGSGSFTHASVRAVYNGHPRTTEDRRGKVWSFEFNEERYHKMKQEIEGHRLDELVQMTHRDVYNDGFLVDGQSPEAECVFLDLPAPWRALPHLARRKPTPSQLASGGLDCLGGSDSEWKSPLRADRTVYLCTFSPCIEQVTKTVEIMRRLGWMDIETVEVAHRRINVVREKIGLNMPTERGVNQVPGSVAEALRKLKEVECRSKEFHSQDQDTDTDTKINEDEEALNEAGQGTEDAPMAKPWTAGRLVHRTEAELKTHTSYLTFAILPQEWSEEQEAAAFEKWPCGKENKVIGSLDKEARKQEKREMLQGKKRKKPQNDASADAEDAGAGPALKRSKAT</sequence>
<dbReference type="InterPro" id="IPR014816">
    <property type="entry name" value="tRNA_MeTrfase_Gcd14"/>
</dbReference>
<dbReference type="SUPFAM" id="SSF53335">
    <property type="entry name" value="S-adenosyl-L-methionine-dependent methyltransferases"/>
    <property type="match status" value="1"/>
</dbReference>
<evidence type="ECO:0000256" key="9">
    <source>
        <dbReference type="ARBA" id="ARBA00033309"/>
    </source>
</evidence>
<feature type="compositionally biased region" description="Basic and acidic residues" evidence="10">
    <location>
        <begin position="458"/>
        <end position="475"/>
    </location>
</feature>
<dbReference type="GO" id="GO:0160107">
    <property type="term" value="F:tRNA (adenine(58)-N1)-methyltransferase activity"/>
    <property type="evidence" value="ECO:0007669"/>
    <property type="project" value="UniProtKB-EC"/>
</dbReference>
<dbReference type="PANTHER" id="PTHR12133:SF2">
    <property type="entry name" value="TRNA (ADENINE(58)-N(1))-METHYLTRANSFERASE CATALYTIC SUBUNIT TRMT61A"/>
    <property type="match status" value="1"/>
</dbReference>
<evidence type="ECO:0000256" key="3">
    <source>
        <dbReference type="ARBA" id="ARBA00015963"/>
    </source>
</evidence>
<dbReference type="InterPro" id="IPR029063">
    <property type="entry name" value="SAM-dependent_MTases_sf"/>
</dbReference>
<reference evidence="12" key="1">
    <citation type="submission" date="2023-10" db="EMBL/GenBank/DDBJ databases">
        <authorList>
            <person name="Hackl T."/>
        </authorList>
    </citation>
    <scope>NUCLEOTIDE SEQUENCE</scope>
</reference>
<evidence type="ECO:0000256" key="5">
    <source>
        <dbReference type="ARBA" id="ARBA00022679"/>
    </source>
</evidence>
<dbReference type="Proteomes" id="UP001295740">
    <property type="component" value="Unassembled WGS sequence"/>
</dbReference>
<dbReference type="Gene3D" id="3.40.50.150">
    <property type="entry name" value="Vaccinia Virus protein VP39"/>
    <property type="match status" value="1"/>
</dbReference>
<comment type="caution">
    <text evidence="12">The sequence shown here is derived from an EMBL/GenBank/DDBJ whole genome shotgun (WGS) entry which is preliminary data.</text>
</comment>
<dbReference type="PROSITE" id="PS51620">
    <property type="entry name" value="SAM_TRM61"/>
    <property type="match status" value="1"/>
</dbReference>
<accession>A0AAI8VH02</accession>
<feature type="region of interest" description="Disordered" evidence="10">
    <location>
        <begin position="78"/>
        <end position="111"/>
    </location>
</feature>
<feature type="domain" description="tRNA (adenine(58)-N(1))-methyltransferase catalytic subunit TRM61 C-terminal" evidence="11">
    <location>
        <begin position="294"/>
        <end position="432"/>
    </location>
</feature>
<keyword evidence="13" id="KW-1185">Reference proteome</keyword>
<dbReference type="GO" id="GO:0005634">
    <property type="term" value="C:nucleus"/>
    <property type="evidence" value="ECO:0007669"/>
    <property type="project" value="UniProtKB-SubCell"/>
</dbReference>
<evidence type="ECO:0000256" key="2">
    <source>
        <dbReference type="ARBA" id="ARBA00012796"/>
    </source>
</evidence>
<feature type="domain" description="tRNA (adenine(58)-N(1))-methyltransferase catalytic subunit TRM61 C-terminal" evidence="11">
    <location>
        <begin position="119"/>
        <end position="261"/>
    </location>
</feature>
<gene>
    <name evidence="12" type="ORF">KHLLAP_LOCUS8066</name>
</gene>
<keyword evidence="6" id="KW-0949">S-adenosyl-L-methionine</keyword>
<dbReference type="GO" id="GO:0031515">
    <property type="term" value="C:tRNA (m1A) methyltransferase complex"/>
    <property type="evidence" value="ECO:0007669"/>
    <property type="project" value="InterPro"/>
</dbReference>